<dbReference type="EMBL" id="CADCTO010000213">
    <property type="protein sequence ID" value="CAA9245787.1"/>
    <property type="molecule type" value="Genomic_DNA"/>
</dbReference>
<dbReference type="Gene3D" id="3.40.50.920">
    <property type="match status" value="1"/>
</dbReference>
<proteinExistence type="predicted"/>
<evidence type="ECO:0000259" key="1">
    <source>
        <dbReference type="SMART" id="SM00861"/>
    </source>
</evidence>
<dbReference type="Pfam" id="PF02779">
    <property type="entry name" value="Transket_pyr"/>
    <property type="match status" value="1"/>
</dbReference>
<protein>
    <submittedName>
        <fullName evidence="2">Transketolase, C-terminal section</fullName>
        <ecNumber evidence="2">2.2.1.1</ecNumber>
    </submittedName>
</protein>
<dbReference type="PANTHER" id="PTHR43825">
    <property type="entry name" value="PYRUVATE DEHYDROGENASE E1 COMPONENT"/>
    <property type="match status" value="1"/>
</dbReference>
<name>A0A6J4I8X3_9BACT</name>
<keyword evidence="2" id="KW-0808">Transferase</keyword>
<accession>A0A6J4I8X3</accession>
<dbReference type="SMART" id="SM00861">
    <property type="entry name" value="Transket_pyr"/>
    <property type="match status" value="1"/>
</dbReference>
<reference evidence="2" key="1">
    <citation type="submission" date="2020-02" db="EMBL/GenBank/DDBJ databases">
        <authorList>
            <person name="Meier V. D."/>
        </authorList>
    </citation>
    <scope>NUCLEOTIDE SEQUENCE</scope>
    <source>
        <strain evidence="2">AVDCRST_MAG63</strain>
    </source>
</reference>
<dbReference type="InterPro" id="IPR029061">
    <property type="entry name" value="THDP-binding"/>
</dbReference>
<gene>
    <name evidence="2" type="ORF">AVDCRST_MAG63-1668</name>
</gene>
<dbReference type="PANTHER" id="PTHR43825:SF1">
    <property type="entry name" value="TRANSKETOLASE-LIKE PYRIMIDINE-BINDING DOMAIN-CONTAINING PROTEIN"/>
    <property type="match status" value="1"/>
</dbReference>
<feature type="domain" description="Transketolase-like pyrimidine-binding" evidence="1">
    <location>
        <begin position="1"/>
        <end position="163"/>
    </location>
</feature>
<evidence type="ECO:0000313" key="2">
    <source>
        <dbReference type="EMBL" id="CAA9245787.1"/>
    </source>
</evidence>
<dbReference type="InterPro" id="IPR051157">
    <property type="entry name" value="PDH/Transketolase"/>
</dbReference>
<dbReference type="InterPro" id="IPR005475">
    <property type="entry name" value="Transketolase-like_Pyr-bd"/>
</dbReference>
<dbReference type="GO" id="GO:0004802">
    <property type="term" value="F:transketolase activity"/>
    <property type="evidence" value="ECO:0007669"/>
    <property type="project" value="UniProtKB-EC"/>
</dbReference>
<dbReference type="SUPFAM" id="SSF52518">
    <property type="entry name" value="Thiamin diphosphate-binding fold (THDP-binding)"/>
    <property type="match status" value="1"/>
</dbReference>
<dbReference type="EC" id="2.2.1.1" evidence="2"/>
<sequence length="314" mass="32703">MRDALCAGLVALAAADPAFVFLTGDLGYKALEPLREALGERFVNAGVAEQNMVSVAAGLARTGLRPWAYSIAPFLYARPYEQIRNDVCIHDLPVVLAGNGGGYAYGVMGSTHHALEDYGALLCLPNLRAHVPAFAEDVGPLVRRLAASEHPAYLRLGRSETPANWAPPPYAPWRRLLRGGGGGAPTVAAAGPLVGGLLSALGNAPDASPRPDVWAVCELPVEAGDIPDAFLEDLDASGHLFVVEEHAAQGGLGQMLAHRLLAAGRAPARFTHRHALGYPSGRYGSQAFHRRECGLDAAGLAAELAAAATSAAGT</sequence>
<dbReference type="Gene3D" id="3.40.50.970">
    <property type="match status" value="1"/>
</dbReference>
<dbReference type="InterPro" id="IPR009014">
    <property type="entry name" value="Transketo_C/PFOR_II"/>
</dbReference>
<organism evidence="2">
    <name type="scientific">uncultured Armatimonadetes bacterium</name>
    <dbReference type="NCBI Taxonomy" id="157466"/>
    <lineage>
        <taxon>Bacteria</taxon>
        <taxon>Bacillati</taxon>
        <taxon>Armatimonadota</taxon>
        <taxon>environmental samples</taxon>
    </lineage>
</organism>
<dbReference type="CDD" id="cd07033">
    <property type="entry name" value="TPP_PYR_DXS_TK_like"/>
    <property type="match status" value="1"/>
</dbReference>
<dbReference type="AlphaFoldDB" id="A0A6J4I8X3"/>